<evidence type="ECO:0000259" key="1">
    <source>
        <dbReference type="Pfam" id="PF13460"/>
    </source>
</evidence>
<dbReference type="PANTHER" id="PTHR43162:SF1">
    <property type="entry name" value="PRESTALK A DIFFERENTIATION PROTEIN A"/>
    <property type="match status" value="1"/>
</dbReference>
<proteinExistence type="predicted"/>
<dbReference type="InterPro" id="IPR051604">
    <property type="entry name" value="Ergot_Alk_Oxidoreductase"/>
</dbReference>
<gene>
    <name evidence="2" type="ORF">DEJ50_28095</name>
</gene>
<dbReference type="EMBL" id="CP029190">
    <property type="protein sequence ID" value="QES51127.1"/>
    <property type="molecule type" value="Genomic_DNA"/>
</dbReference>
<dbReference type="PANTHER" id="PTHR43162">
    <property type="match status" value="1"/>
</dbReference>
<dbReference type="Proteomes" id="UP000325211">
    <property type="component" value="Chromosome"/>
</dbReference>
<dbReference type="OrthoDB" id="9771302at2"/>
<organism evidence="2 3">
    <name type="scientific">Streptomyces venezuelae</name>
    <dbReference type="NCBI Taxonomy" id="54571"/>
    <lineage>
        <taxon>Bacteria</taxon>
        <taxon>Bacillati</taxon>
        <taxon>Actinomycetota</taxon>
        <taxon>Actinomycetes</taxon>
        <taxon>Kitasatosporales</taxon>
        <taxon>Streptomycetaceae</taxon>
        <taxon>Streptomyces</taxon>
    </lineage>
</organism>
<sequence>MSTILVTGGTGTLGRPLVERLRAGGHEVRVLSRSSREYPVDLLTGAGLEAALAGVEAVVHCASSPKGGDEKAAGHLIRAARAAGVGHLVYISIVGVDEVPLPYYRAKHRVERMIEESGLGWTVLRTTQFHDLVLGYFEAVAKLPVLLVPGGVRDQPIAVEEVADRLAGLAVAAPAGRVADMGGPEVLDMAAAARAYLKAAGRRRPVLGVRLPGKTFAAFRRGGHLTPAHAVGRGTFTEFLARRTGAAA</sequence>
<feature type="domain" description="NAD(P)-binding" evidence="1">
    <location>
        <begin position="8"/>
        <end position="131"/>
    </location>
</feature>
<protein>
    <submittedName>
        <fullName evidence="2">Nucleoside-diphosphate sugar epimerase</fullName>
    </submittedName>
</protein>
<reference evidence="2 3" key="1">
    <citation type="submission" date="2018-05" db="EMBL/GenBank/DDBJ databases">
        <title>Streptomyces venezuelae.</title>
        <authorList>
            <person name="Kim W."/>
            <person name="Lee N."/>
            <person name="Cho B.-K."/>
        </authorList>
    </citation>
    <scope>NUCLEOTIDE SEQUENCE [LARGE SCALE GENOMIC DNA]</scope>
    <source>
        <strain evidence="2 3">ATCC 21782</strain>
    </source>
</reference>
<dbReference type="Pfam" id="PF13460">
    <property type="entry name" value="NAD_binding_10"/>
    <property type="match status" value="1"/>
</dbReference>
<dbReference type="InterPro" id="IPR036291">
    <property type="entry name" value="NAD(P)-bd_dom_sf"/>
</dbReference>
<dbReference type="SUPFAM" id="SSF51735">
    <property type="entry name" value="NAD(P)-binding Rossmann-fold domains"/>
    <property type="match status" value="1"/>
</dbReference>
<evidence type="ECO:0000313" key="2">
    <source>
        <dbReference type="EMBL" id="QES51127.1"/>
    </source>
</evidence>
<dbReference type="AlphaFoldDB" id="A0A5P2DA92"/>
<dbReference type="RefSeq" id="WP_150210874.1">
    <property type="nucleotide sequence ID" value="NZ_CP029190.1"/>
</dbReference>
<dbReference type="InterPro" id="IPR016040">
    <property type="entry name" value="NAD(P)-bd_dom"/>
</dbReference>
<name>A0A5P2DA92_STRVZ</name>
<accession>A0A5P2DA92</accession>
<dbReference type="Gene3D" id="3.40.50.720">
    <property type="entry name" value="NAD(P)-binding Rossmann-like Domain"/>
    <property type="match status" value="1"/>
</dbReference>
<evidence type="ECO:0000313" key="3">
    <source>
        <dbReference type="Proteomes" id="UP000325211"/>
    </source>
</evidence>